<evidence type="ECO:0000256" key="3">
    <source>
        <dbReference type="ARBA" id="ARBA00022527"/>
    </source>
</evidence>
<evidence type="ECO:0000256" key="7">
    <source>
        <dbReference type="ARBA" id="ARBA00022729"/>
    </source>
</evidence>
<dbReference type="Pfam" id="PF07714">
    <property type="entry name" value="PK_Tyr_Ser-Thr"/>
    <property type="match status" value="1"/>
</dbReference>
<keyword evidence="12" id="KW-0430">Lectin</keyword>
<evidence type="ECO:0000256" key="18">
    <source>
        <dbReference type="SAM" id="SignalP"/>
    </source>
</evidence>
<dbReference type="EMBL" id="CACRZD030000011">
    <property type="protein sequence ID" value="CAA6668767.1"/>
    <property type="molecule type" value="Genomic_DNA"/>
</dbReference>
<dbReference type="InterPro" id="IPR008271">
    <property type="entry name" value="Ser/Thr_kinase_AS"/>
</dbReference>
<dbReference type="InterPro" id="IPR000719">
    <property type="entry name" value="Prot_kinase_dom"/>
</dbReference>
<dbReference type="PANTHER" id="PTHR27002:SF616">
    <property type="entry name" value="RECEPTOR-LIKE SERINE_THREONINE-PROTEIN KINASE"/>
    <property type="match status" value="1"/>
</dbReference>
<dbReference type="SMART" id="SM00473">
    <property type="entry name" value="PAN_AP"/>
    <property type="match status" value="1"/>
</dbReference>
<evidence type="ECO:0000259" key="19">
    <source>
        <dbReference type="PROSITE" id="PS50011"/>
    </source>
</evidence>
<dbReference type="FunFam" id="2.90.10.10:FF:000005">
    <property type="entry name" value="G-type lectin S-receptor-like serine/threonine-protein kinase"/>
    <property type="match status" value="1"/>
</dbReference>
<keyword evidence="3 17" id="KW-0723">Serine/threonine-protein kinase</keyword>
<evidence type="ECO:0000256" key="14">
    <source>
        <dbReference type="ARBA" id="ARBA00023180"/>
    </source>
</evidence>
<evidence type="ECO:0000256" key="5">
    <source>
        <dbReference type="ARBA" id="ARBA00022546"/>
    </source>
</evidence>
<keyword evidence="13" id="KW-1015">Disulfide bond</keyword>
<dbReference type="InterPro" id="IPR001245">
    <property type="entry name" value="Ser-Thr/Tyr_kinase_cat_dom"/>
</dbReference>
<dbReference type="Pfam" id="PF01453">
    <property type="entry name" value="B_lectin"/>
    <property type="match status" value="1"/>
</dbReference>
<feature type="signal peptide" evidence="18">
    <location>
        <begin position="1"/>
        <end position="26"/>
    </location>
</feature>
<accession>A0A7I8JF53</accession>
<keyword evidence="2" id="KW-0472">Membrane</keyword>
<keyword evidence="12" id="KW-0465">Mannose-binding</keyword>
<dbReference type="InterPro" id="IPR003609">
    <property type="entry name" value="Pan_app"/>
</dbReference>
<proteinExistence type="inferred from homology"/>
<evidence type="ECO:0000256" key="17">
    <source>
        <dbReference type="PIRNR" id="PIRNR000641"/>
    </source>
</evidence>
<keyword evidence="23" id="KW-1185">Reference proteome</keyword>
<feature type="domain" description="Protein kinase" evidence="19">
    <location>
        <begin position="456"/>
        <end position="739"/>
    </location>
</feature>
<dbReference type="InterPro" id="IPR024171">
    <property type="entry name" value="SRK-like_kinase"/>
</dbReference>
<keyword evidence="14" id="KW-0325">Glycoprotein</keyword>
<comment type="catalytic activity">
    <reaction evidence="16 17">
        <text>L-seryl-[protein] + ATP = O-phospho-L-seryl-[protein] + ADP + H(+)</text>
        <dbReference type="Rhea" id="RHEA:17989"/>
        <dbReference type="Rhea" id="RHEA-COMP:9863"/>
        <dbReference type="Rhea" id="RHEA-COMP:11604"/>
        <dbReference type="ChEBI" id="CHEBI:15378"/>
        <dbReference type="ChEBI" id="CHEBI:29999"/>
        <dbReference type="ChEBI" id="CHEBI:30616"/>
        <dbReference type="ChEBI" id="CHEBI:83421"/>
        <dbReference type="ChEBI" id="CHEBI:456216"/>
        <dbReference type="EC" id="2.7.11.1"/>
    </reaction>
</comment>
<dbReference type="SMART" id="SM00108">
    <property type="entry name" value="B_lectin"/>
    <property type="match status" value="1"/>
</dbReference>
<dbReference type="FunFam" id="1.10.510.10:FF:000060">
    <property type="entry name" value="G-type lectin S-receptor-like serine/threonine-protein kinase"/>
    <property type="match status" value="1"/>
</dbReference>
<evidence type="ECO:0000256" key="12">
    <source>
        <dbReference type="ARBA" id="ARBA00023035"/>
    </source>
</evidence>
<feature type="domain" description="Bulb-type lectin" evidence="20">
    <location>
        <begin position="27"/>
        <end position="146"/>
    </location>
</feature>
<dbReference type="GO" id="GO:0048544">
    <property type="term" value="P:recognition of pollen"/>
    <property type="evidence" value="ECO:0007669"/>
    <property type="project" value="InterPro"/>
</dbReference>
<keyword evidence="2" id="KW-1003">Cell membrane</keyword>
<organism evidence="22">
    <name type="scientific">Spirodela intermedia</name>
    <name type="common">Intermediate duckweed</name>
    <dbReference type="NCBI Taxonomy" id="51605"/>
    <lineage>
        <taxon>Eukaryota</taxon>
        <taxon>Viridiplantae</taxon>
        <taxon>Streptophyta</taxon>
        <taxon>Embryophyta</taxon>
        <taxon>Tracheophyta</taxon>
        <taxon>Spermatophyta</taxon>
        <taxon>Magnoliopsida</taxon>
        <taxon>Liliopsida</taxon>
        <taxon>Araceae</taxon>
        <taxon>Lemnoideae</taxon>
        <taxon>Spirodela</taxon>
    </lineage>
</organism>
<dbReference type="Pfam" id="PF08276">
    <property type="entry name" value="PAN_2"/>
    <property type="match status" value="1"/>
</dbReference>
<comment type="catalytic activity">
    <reaction evidence="15 17">
        <text>L-threonyl-[protein] + ATP = O-phospho-L-threonyl-[protein] + ADP + H(+)</text>
        <dbReference type="Rhea" id="RHEA:46608"/>
        <dbReference type="Rhea" id="RHEA-COMP:11060"/>
        <dbReference type="Rhea" id="RHEA-COMP:11605"/>
        <dbReference type="ChEBI" id="CHEBI:15378"/>
        <dbReference type="ChEBI" id="CHEBI:30013"/>
        <dbReference type="ChEBI" id="CHEBI:30616"/>
        <dbReference type="ChEBI" id="CHEBI:61977"/>
        <dbReference type="ChEBI" id="CHEBI:456216"/>
        <dbReference type="EC" id="2.7.11.1"/>
    </reaction>
</comment>
<dbReference type="Pfam" id="PF00954">
    <property type="entry name" value="S_locus_glycop"/>
    <property type="match status" value="1"/>
</dbReference>
<keyword evidence="4" id="KW-0245">EGF-like domain</keyword>
<evidence type="ECO:0000256" key="13">
    <source>
        <dbReference type="ARBA" id="ARBA00023157"/>
    </source>
</evidence>
<dbReference type="SUPFAM" id="SSF56112">
    <property type="entry name" value="Protein kinase-like (PK-like)"/>
    <property type="match status" value="1"/>
</dbReference>
<feature type="domain" description="Apple" evidence="21">
    <location>
        <begin position="337"/>
        <end position="419"/>
    </location>
</feature>
<dbReference type="SUPFAM" id="SSF51110">
    <property type="entry name" value="alpha-D-mannose-specific plant lectins"/>
    <property type="match status" value="1"/>
</dbReference>
<dbReference type="Gene3D" id="1.10.510.10">
    <property type="entry name" value="Transferase(Phosphotransferase) domain 1"/>
    <property type="match status" value="1"/>
</dbReference>
<evidence type="ECO:0000256" key="6">
    <source>
        <dbReference type="ARBA" id="ARBA00022679"/>
    </source>
</evidence>
<evidence type="ECO:0000256" key="11">
    <source>
        <dbReference type="ARBA" id="ARBA00022840"/>
    </source>
</evidence>
<evidence type="ECO:0000256" key="8">
    <source>
        <dbReference type="ARBA" id="ARBA00022737"/>
    </source>
</evidence>
<comment type="subcellular location">
    <subcellularLocation>
        <location evidence="1">Cell membrane</location>
        <topology evidence="1">Single-pass type I membrane protein</topology>
    </subcellularLocation>
</comment>
<reference evidence="22 23" key="1">
    <citation type="submission" date="2019-12" db="EMBL/GenBank/DDBJ databases">
        <authorList>
            <person name="Scholz U."/>
            <person name="Mascher M."/>
            <person name="Fiebig A."/>
        </authorList>
    </citation>
    <scope>NUCLEOTIDE SEQUENCE</scope>
</reference>
<dbReference type="AlphaFoldDB" id="A0A7I8JF53"/>
<keyword evidence="11 17" id="KW-0067">ATP-binding</keyword>
<keyword evidence="5" id="KW-0348">Hemagglutinin</keyword>
<gene>
    <name evidence="22" type="ORF">SI7747_11015161</name>
</gene>
<dbReference type="PIRSF" id="PIRSF000641">
    <property type="entry name" value="SRK"/>
    <property type="match status" value="1"/>
</dbReference>
<keyword evidence="8" id="KW-0677">Repeat</keyword>
<evidence type="ECO:0000256" key="9">
    <source>
        <dbReference type="ARBA" id="ARBA00022741"/>
    </source>
</evidence>
<evidence type="ECO:0000259" key="21">
    <source>
        <dbReference type="PROSITE" id="PS50948"/>
    </source>
</evidence>
<keyword evidence="7 18" id="KW-0732">Signal</keyword>
<evidence type="ECO:0000256" key="16">
    <source>
        <dbReference type="ARBA" id="ARBA00048679"/>
    </source>
</evidence>
<dbReference type="InterPro" id="IPR000858">
    <property type="entry name" value="S_locus_glycoprot_dom"/>
</dbReference>
<dbReference type="PANTHER" id="PTHR27002">
    <property type="entry name" value="RECEPTOR-LIKE SERINE/THREONINE-PROTEIN KINASE SD1-8"/>
    <property type="match status" value="1"/>
</dbReference>
<evidence type="ECO:0000313" key="22">
    <source>
        <dbReference type="EMBL" id="CAA2629523.1"/>
    </source>
</evidence>
<evidence type="ECO:0000256" key="1">
    <source>
        <dbReference type="ARBA" id="ARBA00004251"/>
    </source>
</evidence>
<evidence type="ECO:0000256" key="10">
    <source>
        <dbReference type="ARBA" id="ARBA00022777"/>
    </source>
</evidence>
<dbReference type="GO" id="GO:0004674">
    <property type="term" value="F:protein serine/threonine kinase activity"/>
    <property type="evidence" value="ECO:0007669"/>
    <property type="project" value="UniProtKB-KW"/>
</dbReference>
<dbReference type="InterPro" id="IPR036426">
    <property type="entry name" value="Bulb-type_lectin_dom_sf"/>
</dbReference>
<dbReference type="SMART" id="SM00220">
    <property type="entry name" value="S_TKc"/>
    <property type="match status" value="1"/>
</dbReference>
<dbReference type="PROSITE" id="PS50011">
    <property type="entry name" value="PROTEIN_KINASE_DOM"/>
    <property type="match status" value="1"/>
</dbReference>
<keyword evidence="6 17" id="KW-0808">Transferase</keyword>
<evidence type="ECO:0000256" key="4">
    <source>
        <dbReference type="ARBA" id="ARBA00022536"/>
    </source>
</evidence>
<dbReference type="FunFam" id="3.30.200.20:FF:000195">
    <property type="entry name" value="G-type lectin S-receptor-like serine/threonine-protein kinase"/>
    <property type="match status" value="1"/>
</dbReference>
<evidence type="ECO:0000259" key="20">
    <source>
        <dbReference type="PROSITE" id="PS50927"/>
    </source>
</evidence>
<keyword evidence="9 17" id="KW-0547">Nucleotide-binding</keyword>
<evidence type="ECO:0000313" key="23">
    <source>
        <dbReference type="Proteomes" id="UP001189122"/>
    </source>
</evidence>
<dbReference type="EMBL" id="LR743598">
    <property type="protein sequence ID" value="CAA2629523.1"/>
    <property type="molecule type" value="Genomic_DNA"/>
</dbReference>
<dbReference type="Gene3D" id="3.30.200.20">
    <property type="entry name" value="Phosphorylase Kinase, domain 1"/>
    <property type="match status" value="1"/>
</dbReference>
<protein>
    <recommendedName>
        <fullName evidence="17">Receptor-like serine/threonine-protein kinase</fullName>
        <ecNumber evidence="17">2.7.11.1</ecNumber>
    </recommendedName>
</protein>
<feature type="chain" id="PRO_5029777785" description="Receptor-like serine/threonine-protein kinase" evidence="18">
    <location>
        <begin position="27"/>
        <end position="774"/>
    </location>
</feature>
<dbReference type="CDD" id="cd01098">
    <property type="entry name" value="PAN_AP_plant"/>
    <property type="match status" value="1"/>
</dbReference>
<dbReference type="PROSITE" id="PS50927">
    <property type="entry name" value="BULB_LECTIN"/>
    <property type="match status" value="1"/>
</dbReference>
<comment type="similarity">
    <text evidence="17">Belongs to the protein kinase superfamily. Ser/Thr protein kinase family.</text>
</comment>
<dbReference type="PROSITE" id="PS00108">
    <property type="entry name" value="PROTEIN_KINASE_ST"/>
    <property type="match status" value="1"/>
</dbReference>
<dbReference type="GO" id="GO:0005886">
    <property type="term" value="C:plasma membrane"/>
    <property type="evidence" value="ECO:0007669"/>
    <property type="project" value="UniProtKB-SubCell"/>
</dbReference>
<name>A0A7I8JF53_SPIIN</name>
<evidence type="ECO:0000256" key="15">
    <source>
        <dbReference type="ARBA" id="ARBA00047899"/>
    </source>
</evidence>
<dbReference type="GO" id="GO:0051707">
    <property type="term" value="P:response to other organism"/>
    <property type="evidence" value="ECO:0007669"/>
    <property type="project" value="UniProtKB-ARBA"/>
</dbReference>
<dbReference type="GO" id="GO:0005524">
    <property type="term" value="F:ATP binding"/>
    <property type="evidence" value="ECO:0007669"/>
    <property type="project" value="UniProtKB-KW"/>
</dbReference>
<dbReference type="EC" id="2.7.11.1" evidence="17"/>
<keyword evidence="10 17" id="KW-0418">Kinase</keyword>
<dbReference type="InterPro" id="IPR001480">
    <property type="entry name" value="Bulb-type_lectin_dom"/>
</dbReference>
<dbReference type="GO" id="GO:0005537">
    <property type="term" value="F:D-mannose binding"/>
    <property type="evidence" value="ECO:0007669"/>
    <property type="project" value="UniProtKB-KW"/>
</dbReference>
<dbReference type="Gene3D" id="2.90.10.10">
    <property type="entry name" value="Bulb-type lectin domain"/>
    <property type="match status" value="1"/>
</dbReference>
<dbReference type="CDD" id="cd14066">
    <property type="entry name" value="STKc_IRAK"/>
    <property type="match status" value="1"/>
</dbReference>
<evidence type="ECO:0000256" key="2">
    <source>
        <dbReference type="ARBA" id="ARBA00022475"/>
    </source>
</evidence>
<dbReference type="CDD" id="cd00028">
    <property type="entry name" value="B_lectin"/>
    <property type="match status" value="1"/>
</dbReference>
<dbReference type="PROSITE" id="PS50948">
    <property type="entry name" value="PAN"/>
    <property type="match status" value="1"/>
</dbReference>
<sequence length="774" mass="86152">MVGKQARQKPLVFVALLPTFIALSAAGDTLVPGQRLEDGNSLVSSDGSFKLGFFTPGKSKFRYLGIWYNQISLQTVVWVANRDRPLPDNTGVLSISIDGNLSLSDSKGMVYWSTSTRLAGPVAKLRDDANFAVQGAGEDGYAWQSFDNPTDAFLPGMKLWVNRSTGFTRNFTSWKSDDDPGTGDCTFFLDSNGDPQIIFVHGSDRVWRSGPWVGGRFSGIPEMRSYVEFNFSFVSNADEAYYNFSTRNKSLVSRMVAKPEGLIQRLVWEEAKRNWNVYWSGPRDRCDNFGFCGIFGVCDANKFPLCSCLQGFEPKSPESWQLRDGRDGCRRRTAVDCQNGTDGFLLLANSKLPDTSGVMVNEMATEECREACLRNCSCTAYAMKEMMNGGRSSCILWSGVLADLRVYDDGGQDLFVRLARADIVKSQIWNEEMAKSVELDLPMFDVTAIAAATNNFSTNNLLGEGGFGPVYKGRLEGKQEVAVKRLAKSSSQGVEQFMNEVRLIAKLQHRNLVRLLGCCIEGEERILVYEYMPNRGLDSFLFDKTKGALLDWATRWRIIMGVARGLLYLHQDSRFRIIHRDLKAGNVLLDDDMNPKISDFGMARIFPGDETEGITRRVVGTYGYMSPEYAMDGSFSVKSDVFSFGVLVLEIISGRRNRGIFHPVRKLNLLGYAWNLWKEGKGLELVDSSLGYPIPMVEVLKCTQIGLLCAQDQPEDRPDMASVVLMLGGDRAALPHPKKPEFVAARERAEGSSTSSRGLTRAFNDVTISDIDGR</sequence>
<dbReference type="InterPro" id="IPR011009">
    <property type="entry name" value="Kinase-like_dom_sf"/>
</dbReference>
<dbReference type="Proteomes" id="UP001189122">
    <property type="component" value="Unassembled WGS sequence"/>
</dbReference>